<name>A0AA45R1H6_9PSEU</name>
<dbReference type="InterPro" id="IPR025326">
    <property type="entry name" value="DUF4232"/>
</dbReference>
<dbReference type="EMBL" id="CP073249">
    <property type="protein sequence ID" value="QUF01470.1"/>
    <property type="molecule type" value="Genomic_DNA"/>
</dbReference>
<proteinExistence type="predicted"/>
<reference evidence="3" key="1">
    <citation type="submission" date="2021-04" db="EMBL/GenBank/DDBJ databases">
        <title>Genomic sequence of Actinosynnema pretiosum subsp. pretiosum ATCC 31280 (C-14919).</title>
        <authorList>
            <person name="Bai L."/>
            <person name="Wang X."/>
            <person name="Xiao Y."/>
        </authorList>
    </citation>
    <scope>NUCLEOTIDE SEQUENCE</scope>
    <source>
        <strain evidence="3">ATCC 31280</strain>
    </source>
</reference>
<evidence type="ECO:0000313" key="3">
    <source>
        <dbReference type="EMBL" id="QUF01470.1"/>
    </source>
</evidence>
<accession>A0AA45R1H6</accession>
<evidence type="ECO:0000256" key="1">
    <source>
        <dbReference type="SAM" id="SignalP"/>
    </source>
</evidence>
<feature type="domain" description="DUF4232" evidence="2">
    <location>
        <begin position="43"/>
        <end position="176"/>
    </location>
</feature>
<feature type="chain" id="PRO_5041311131" evidence="1">
    <location>
        <begin position="26"/>
        <end position="178"/>
    </location>
</feature>
<evidence type="ECO:0000313" key="4">
    <source>
        <dbReference type="Proteomes" id="UP000677152"/>
    </source>
</evidence>
<sequence>MSRTTTALVATAAILAAGGAAGASASAGASPEPVAAAASVPTCRSAGLDIAFGEVQGTAGTTYREIALVNRGLRPCALRGFPGVSYVDQQGDQVGPAAERVGGPGEVLVLPRGGTATADVGFVRVGNFDPEVCHPVPVWGVRVFPPDGTEPLYLPLDGEHGCADARVGSHLTVASVRS</sequence>
<dbReference type="AlphaFoldDB" id="A0AA45R1H6"/>
<feature type="signal peptide" evidence="1">
    <location>
        <begin position="1"/>
        <end position="25"/>
    </location>
</feature>
<evidence type="ECO:0000259" key="2">
    <source>
        <dbReference type="Pfam" id="PF14016"/>
    </source>
</evidence>
<protein>
    <submittedName>
        <fullName evidence="3">DUF4232 domain-containing protein</fullName>
    </submittedName>
</protein>
<organism evidence="3 4">
    <name type="scientific">Actinosynnema pretiosum subsp. pretiosum</name>
    <dbReference type="NCBI Taxonomy" id="103721"/>
    <lineage>
        <taxon>Bacteria</taxon>
        <taxon>Bacillati</taxon>
        <taxon>Actinomycetota</taxon>
        <taxon>Actinomycetes</taxon>
        <taxon>Pseudonocardiales</taxon>
        <taxon>Pseudonocardiaceae</taxon>
        <taxon>Actinosynnema</taxon>
    </lineage>
</organism>
<gene>
    <name evidence="3" type="ORF">KCV87_18020</name>
</gene>
<dbReference type="Pfam" id="PF14016">
    <property type="entry name" value="DUF4232"/>
    <property type="match status" value="1"/>
</dbReference>
<dbReference type="Proteomes" id="UP000677152">
    <property type="component" value="Chromosome"/>
</dbReference>
<keyword evidence="1" id="KW-0732">Signal</keyword>